<keyword evidence="2" id="KW-1185">Reference proteome</keyword>
<reference evidence="1" key="1">
    <citation type="submission" date="2023-10" db="EMBL/GenBank/DDBJ databases">
        <title>Genome assemblies of two species of porcelain crab, Petrolisthes cinctipes and Petrolisthes manimaculis (Anomura: Porcellanidae).</title>
        <authorList>
            <person name="Angst P."/>
        </authorList>
    </citation>
    <scope>NUCLEOTIDE SEQUENCE</scope>
    <source>
        <strain evidence="1">PB745_01</strain>
        <tissue evidence="1">Gill</tissue>
    </source>
</reference>
<organism evidence="1 2">
    <name type="scientific">Petrolisthes cinctipes</name>
    <name type="common">Flat porcelain crab</name>
    <dbReference type="NCBI Taxonomy" id="88211"/>
    <lineage>
        <taxon>Eukaryota</taxon>
        <taxon>Metazoa</taxon>
        <taxon>Ecdysozoa</taxon>
        <taxon>Arthropoda</taxon>
        <taxon>Crustacea</taxon>
        <taxon>Multicrustacea</taxon>
        <taxon>Malacostraca</taxon>
        <taxon>Eumalacostraca</taxon>
        <taxon>Eucarida</taxon>
        <taxon>Decapoda</taxon>
        <taxon>Pleocyemata</taxon>
        <taxon>Anomura</taxon>
        <taxon>Galatheoidea</taxon>
        <taxon>Porcellanidae</taxon>
        <taxon>Petrolisthes</taxon>
    </lineage>
</organism>
<dbReference type="EMBL" id="JAWQEG010002385">
    <property type="protein sequence ID" value="KAK3872327.1"/>
    <property type="molecule type" value="Genomic_DNA"/>
</dbReference>
<dbReference type="AlphaFoldDB" id="A0AAE1FG24"/>
<dbReference type="Proteomes" id="UP001286313">
    <property type="component" value="Unassembled WGS sequence"/>
</dbReference>
<comment type="caution">
    <text evidence="1">The sequence shown here is derived from an EMBL/GenBank/DDBJ whole genome shotgun (WGS) entry which is preliminary data.</text>
</comment>
<evidence type="ECO:0000313" key="1">
    <source>
        <dbReference type="EMBL" id="KAK3872327.1"/>
    </source>
</evidence>
<accession>A0AAE1FG24</accession>
<sequence>MGEDGVSYVFKLSVISNTEDCGDNLGKFLSAPSLSDTTGVPALPFPSTELVKEDDLARNRALSQFSGLSLLFWLAKTSAPGTASAAFVRTAAFCYLSTLATASIQALHPSLLSAKSEALSTRLHCRESMLGGIDMAVRQSLLTLDPLSPAVLEVDQTKILFQTVPHKSLLMFCTGTQLLSLGHIDSRQGLLGELLIPDLPVISLTLQLHPLQRLFVDRRLVIV</sequence>
<name>A0AAE1FG24_PETCI</name>
<proteinExistence type="predicted"/>
<gene>
    <name evidence="1" type="ORF">Pcinc_022545</name>
</gene>
<evidence type="ECO:0000313" key="2">
    <source>
        <dbReference type="Proteomes" id="UP001286313"/>
    </source>
</evidence>
<protein>
    <submittedName>
        <fullName evidence="1">Uncharacterized protein</fullName>
    </submittedName>
</protein>